<sequence length="240" mass="27998">MDTTSFNHAIFERKVGLLIGNQNYRAHEDQLFHTINDVNDISHTLRTMNFHVRKHYDLCNSEMKNVFSEFSKTIRNGDLIIFYFSGHGCEMNGKNYLLPIDDELIAKEQDCCRLPYSHRHRKRRNNVKYENNASEDTKVPKGTYVVFACSQYQIASDGLLIERNGLYAKHLLKHLTKPNKDLRQLFRSVNNGVCIESKQRQKPTRYDGLIDFEPIYLIDRPLNSNDGKKKTKVEEGLLVK</sequence>
<dbReference type="AlphaFoldDB" id="A0A815J7W7"/>
<evidence type="ECO:0000259" key="1">
    <source>
        <dbReference type="PROSITE" id="PS50208"/>
    </source>
</evidence>
<reference evidence="2" key="1">
    <citation type="submission" date="2021-02" db="EMBL/GenBank/DDBJ databases">
        <authorList>
            <person name="Nowell W R."/>
        </authorList>
    </citation>
    <scope>NUCLEOTIDE SEQUENCE</scope>
</reference>
<dbReference type="Pfam" id="PF00656">
    <property type="entry name" value="Peptidase_C14"/>
    <property type="match status" value="1"/>
</dbReference>
<gene>
    <name evidence="2" type="ORF">EDS130_LOCUS34495</name>
</gene>
<dbReference type="InterPro" id="IPR001309">
    <property type="entry name" value="Pept_C14_p20"/>
</dbReference>
<dbReference type="OrthoDB" id="412369at2759"/>
<dbReference type="GO" id="GO:0006508">
    <property type="term" value="P:proteolysis"/>
    <property type="evidence" value="ECO:0007669"/>
    <property type="project" value="InterPro"/>
</dbReference>
<protein>
    <recommendedName>
        <fullName evidence="1">Caspase family p20 domain-containing protein</fullName>
    </recommendedName>
</protein>
<comment type="caution">
    <text evidence="2">The sequence shown here is derived from an EMBL/GenBank/DDBJ whole genome shotgun (WGS) entry which is preliminary data.</text>
</comment>
<dbReference type="GO" id="GO:0004197">
    <property type="term" value="F:cysteine-type endopeptidase activity"/>
    <property type="evidence" value="ECO:0007669"/>
    <property type="project" value="InterPro"/>
</dbReference>
<dbReference type="InterPro" id="IPR052039">
    <property type="entry name" value="Caspase-related_regulators"/>
</dbReference>
<organism evidence="2 3">
    <name type="scientific">Adineta ricciae</name>
    <name type="common">Rotifer</name>
    <dbReference type="NCBI Taxonomy" id="249248"/>
    <lineage>
        <taxon>Eukaryota</taxon>
        <taxon>Metazoa</taxon>
        <taxon>Spiralia</taxon>
        <taxon>Gnathifera</taxon>
        <taxon>Rotifera</taxon>
        <taxon>Eurotatoria</taxon>
        <taxon>Bdelloidea</taxon>
        <taxon>Adinetida</taxon>
        <taxon>Adinetidae</taxon>
        <taxon>Adineta</taxon>
    </lineage>
</organism>
<dbReference type="PANTHER" id="PTHR22576">
    <property type="entry name" value="MUCOSA ASSOCIATED LYMPHOID TISSUE LYMPHOMA TRANSLOCATION PROTEIN 1/PARACASPASE"/>
    <property type="match status" value="1"/>
</dbReference>
<dbReference type="Gene3D" id="3.40.50.1460">
    <property type="match status" value="1"/>
</dbReference>
<dbReference type="SUPFAM" id="SSF52129">
    <property type="entry name" value="Caspase-like"/>
    <property type="match status" value="1"/>
</dbReference>
<proteinExistence type="predicted"/>
<dbReference type="PANTHER" id="PTHR22576:SF37">
    <property type="entry name" value="MUCOSA-ASSOCIATED LYMPHOID TISSUE LYMPHOMA TRANSLOCATION PROTEIN 1"/>
    <property type="match status" value="1"/>
</dbReference>
<evidence type="ECO:0000313" key="3">
    <source>
        <dbReference type="Proteomes" id="UP000663852"/>
    </source>
</evidence>
<dbReference type="InterPro" id="IPR011600">
    <property type="entry name" value="Pept_C14_caspase"/>
</dbReference>
<dbReference type="EMBL" id="CAJNOJ010000290">
    <property type="protein sequence ID" value="CAF1373156.1"/>
    <property type="molecule type" value="Genomic_DNA"/>
</dbReference>
<dbReference type="Proteomes" id="UP000663852">
    <property type="component" value="Unassembled WGS sequence"/>
</dbReference>
<dbReference type="PROSITE" id="PS50208">
    <property type="entry name" value="CASPASE_P20"/>
    <property type="match status" value="1"/>
</dbReference>
<feature type="domain" description="Caspase family p20" evidence="1">
    <location>
        <begin position="12"/>
        <end position="90"/>
    </location>
</feature>
<evidence type="ECO:0000313" key="2">
    <source>
        <dbReference type="EMBL" id="CAF1373156.1"/>
    </source>
</evidence>
<name>A0A815J7W7_ADIRI</name>
<accession>A0A815J7W7</accession>
<dbReference type="InterPro" id="IPR029030">
    <property type="entry name" value="Caspase-like_dom_sf"/>
</dbReference>